<evidence type="ECO:0000313" key="8">
    <source>
        <dbReference type="EMBL" id="MEX0406739.1"/>
    </source>
</evidence>
<evidence type="ECO:0000256" key="5">
    <source>
        <dbReference type="ARBA" id="ARBA00022691"/>
    </source>
</evidence>
<evidence type="ECO:0000313" key="9">
    <source>
        <dbReference type="Proteomes" id="UP001556692"/>
    </source>
</evidence>
<dbReference type="InterPro" id="IPR002052">
    <property type="entry name" value="DNA_methylase_N6_adenine_CS"/>
</dbReference>
<evidence type="ECO:0000256" key="2">
    <source>
        <dbReference type="ARBA" id="ARBA00011900"/>
    </source>
</evidence>
<evidence type="ECO:0000256" key="3">
    <source>
        <dbReference type="ARBA" id="ARBA00022603"/>
    </source>
</evidence>
<dbReference type="GO" id="GO:0008168">
    <property type="term" value="F:methyltransferase activity"/>
    <property type="evidence" value="ECO:0007669"/>
    <property type="project" value="UniProtKB-KW"/>
</dbReference>
<dbReference type="InterPro" id="IPR002941">
    <property type="entry name" value="DNA_methylase_N4/N6"/>
</dbReference>
<evidence type="ECO:0000256" key="1">
    <source>
        <dbReference type="ARBA" id="ARBA00006594"/>
    </source>
</evidence>
<protein>
    <recommendedName>
        <fullName evidence="2">site-specific DNA-methyltransferase (adenine-specific)</fullName>
        <ecNumber evidence="2">2.1.1.72</ecNumber>
    </recommendedName>
</protein>
<feature type="domain" description="DNA methylase N-4/N-6" evidence="7">
    <location>
        <begin position="72"/>
        <end position="283"/>
    </location>
</feature>
<keyword evidence="9" id="KW-1185">Reference proteome</keyword>
<comment type="caution">
    <text evidence="8">The sequence shown here is derived from an EMBL/GenBank/DDBJ whole genome shotgun (WGS) entry which is preliminary data.</text>
</comment>
<keyword evidence="3 8" id="KW-0489">Methyltransferase</keyword>
<dbReference type="PROSITE" id="PS00092">
    <property type="entry name" value="N6_MTASE"/>
    <property type="match status" value="1"/>
</dbReference>
<sequence>MTGFSLAEVDLTLDRAQEAAPVGPSEADIVLPLPERAATRMRDIWLLGRHRLSCGDARSRTDVERLVAGQAVDLVFTDPPYNVPVNGHVGGLDKTKHREFAFASGEMSATEFTSFLTDTLGNVAAVAKDGAIAFVCMDWRHMRELMNAGNAIFSELKNLCVWNKTNGGMGSFYRSKHELVFVYKIGAGPHTNAFGLGETGRYRTNVWDYAGISSLGGNRAEELAMHPTVKPVALVADAIRDCSRRGETVLDVFGGSGSTLIAAHKTGRRAYLCELDPIYCDRIIRRWEAYAKDDAQQVACGVTSLAALQVAAE</sequence>
<accession>A0ABV3SIZ9</accession>
<organism evidence="8 9">
    <name type="scientific">Aquibium pacificus</name>
    <dbReference type="NCBI Taxonomy" id="3153579"/>
    <lineage>
        <taxon>Bacteria</taxon>
        <taxon>Pseudomonadati</taxon>
        <taxon>Pseudomonadota</taxon>
        <taxon>Alphaproteobacteria</taxon>
        <taxon>Hyphomicrobiales</taxon>
        <taxon>Phyllobacteriaceae</taxon>
        <taxon>Aquibium</taxon>
    </lineage>
</organism>
<evidence type="ECO:0000256" key="6">
    <source>
        <dbReference type="ARBA" id="ARBA00047942"/>
    </source>
</evidence>
<dbReference type="EC" id="2.1.1.72" evidence="2"/>
<gene>
    <name evidence="8" type="ORF">ABGN05_13785</name>
</gene>
<dbReference type="PRINTS" id="PR00506">
    <property type="entry name" value="D21N6MTFRASE"/>
</dbReference>
<evidence type="ECO:0000259" key="7">
    <source>
        <dbReference type="Pfam" id="PF01555"/>
    </source>
</evidence>
<dbReference type="EMBL" id="JBDPGJ010000003">
    <property type="protein sequence ID" value="MEX0406739.1"/>
    <property type="molecule type" value="Genomic_DNA"/>
</dbReference>
<keyword evidence="4 8" id="KW-0808">Transferase</keyword>
<dbReference type="Pfam" id="PF01555">
    <property type="entry name" value="N6_N4_Mtase"/>
    <property type="match status" value="1"/>
</dbReference>
<dbReference type="InterPro" id="IPR029063">
    <property type="entry name" value="SAM-dependent_MTases_sf"/>
</dbReference>
<name>A0ABV3SIZ9_9HYPH</name>
<comment type="catalytic activity">
    <reaction evidence="6">
        <text>a 2'-deoxyadenosine in DNA + S-adenosyl-L-methionine = an N(6)-methyl-2'-deoxyadenosine in DNA + S-adenosyl-L-homocysteine + H(+)</text>
        <dbReference type="Rhea" id="RHEA:15197"/>
        <dbReference type="Rhea" id="RHEA-COMP:12418"/>
        <dbReference type="Rhea" id="RHEA-COMP:12419"/>
        <dbReference type="ChEBI" id="CHEBI:15378"/>
        <dbReference type="ChEBI" id="CHEBI:57856"/>
        <dbReference type="ChEBI" id="CHEBI:59789"/>
        <dbReference type="ChEBI" id="CHEBI:90615"/>
        <dbReference type="ChEBI" id="CHEBI:90616"/>
        <dbReference type="EC" id="2.1.1.72"/>
    </reaction>
</comment>
<dbReference type="SUPFAM" id="SSF53335">
    <property type="entry name" value="S-adenosyl-L-methionine-dependent methyltransferases"/>
    <property type="match status" value="1"/>
</dbReference>
<dbReference type="InterPro" id="IPR002295">
    <property type="entry name" value="N4/N6-MTase_EcoPI_Mod-like"/>
</dbReference>
<dbReference type="GO" id="GO:0032259">
    <property type="term" value="P:methylation"/>
    <property type="evidence" value="ECO:0007669"/>
    <property type="project" value="UniProtKB-KW"/>
</dbReference>
<evidence type="ECO:0000256" key="4">
    <source>
        <dbReference type="ARBA" id="ARBA00022679"/>
    </source>
</evidence>
<keyword evidence="5" id="KW-0949">S-adenosyl-L-methionine</keyword>
<comment type="similarity">
    <text evidence="1">Belongs to the N(4)/N(6)-methyltransferase family.</text>
</comment>
<dbReference type="Proteomes" id="UP001556692">
    <property type="component" value="Unassembled WGS sequence"/>
</dbReference>
<dbReference type="Gene3D" id="3.40.50.150">
    <property type="entry name" value="Vaccinia Virus protein VP39"/>
    <property type="match status" value="1"/>
</dbReference>
<reference evidence="8 9" key="1">
    <citation type="submission" date="2024-05" db="EMBL/GenBank/DDBJ databases">
        <authorList>
            <person name="Jiang F."/>
        </authorList>
    </citation>
    <scope>NUCLEOTIDE SEQUENCE [LARGE SCALE GENOMIC DNA]</scope>
    <source>
        <strain evidence="8 9">LZ166</strain>
    </source>
</reference>
<dbReference type="RefSeq" id="WP_367954622.1">
    <property type="nucleotide sequence ID" value="NZ_JBDPGJ010000003.1"/>
</dbReference>
<proteinExistence type="inferred from homology"/>